<keyword evidence="2" id="KW-1185">Reference proteome</keyword>
<organism evidence="1 2">
    <name type="scientific">Dallia pectoralis</name>
    <name type="common">Alaska blackfish</name>
    <dbReference type="NCBI Taxonomy" id="75939"/>
    <lineage>
        <taxon>Eukaryota</taxon>
        <taxon>Metazoa</taxon>
        <taxon>Chordata</taxon>
        <taxon>Craniata</taxon>
        <taxon>Vertebrata</taxon>
        <taxon>Euteleostomi</taxon>
        <taxon>Actinopterygii</taxon>
        <taxon>Neopterygii</taxon>
        <taxon>Teleostei</taxon>
        <taxon>Protacanthopterygii</taxon>
        <taxon>Esociformes</taxon>
        <taxon>Umbridae</taxon>
        <taxon>Dallia</taxon>
    </lineage>
</organism>
<feature type="non-terminal residue" evidence="1">
    <location>
        <position position="1"/>
    </location>
</feature>
<comment type="caution">
    <text evidence="1">The sequence shown here is derived from an EMBL/GenBank/DDBJ whole genome shotgun (WGS) entry which is preliminary data.</text>
</comment>
<accession>A0ACC2FS28</accession>
<protein>
    <submittedName>
        <fullName evidence="1">Uncharacterized protein</fullName>
    </submittedName>
</protein>
<evidence type="ECO:0000313" key="2">
    <source>
        <dbReference type="Proteomes" id="UP001157502"/>
    </source>
</evidence>
<dbReference type="Proteomes" id="UP001157502">
    <property type="component" value="Chromosome 23"/>
</dbReference>
<dbReference type="EMBL" id="CM055750">
    <property type="protein sequence ID" value="KAJ7994177.1"/>
    <property type="molecule type" value="Genomic_DNA"/>
</dbReference>
<name>A0ACC2FS28_DALPE</name>
<proteinExistence type="predicted"/>
<reference evidence="1" key="1">
    <citation type="submission" date="2021-05" db="EMBL/GenBank/DDBJ databases">
        <authorList>
            <person name="Pan Q."/>
            <person name="Jouanno E."/>
            <person name="Zahm M."/>
            <person name="Klopp C."/>
            <person name="Cabau C."/>
            <person name="Louis A."/>
            <person name="Berthelot C."/>
            <person name="Parey E."/>
            <person name="Roest Crollius H."/>
            <person name="Montfort J."/>
            <person name="Robinson-Rechavi M."/>
            <person name="Bouchez O."/>
            <person name="Lampietro C."/>
            <person name="Lopez Roques C."/>
            <person name="Donnadieu C."/>
            <person name="Postlethwait J."/>
            <person name="Bobe J."/>
            <person name="Dillon D."/>
            <person name="Chandos A."/>
            <person name="von Hippel F."/>
            <person name="Guiguen Y."/>
        </authorList>
    </citation>
    <scope>NUCLEOTIDE SEQUENCE</scope>
    <source>
        <strain evidence="1">YG-Jan2019</strain>
    </source>
</reference>
<gene>
    <name evidence="1" type="ORF">DPEC_G00263210</name>
</gene>
<sequence length="560" mass="65086">SSFRPGPVLREGVPFRRPSVGSFERSRYLDRSMERPQYDRSLASSSNTYISPSMYPSRQLPASARRDVSVLHRVPDGYSDASRSQFTYQEALRSVQQRYVPMDFPLSQYPTRPEQYPTRPDQYPTRPDQYPTRPDQYRNRPDQYPTRPDHHPPRPDEYPTRPDQYPTRPDHHPPRPDHHPPRPDQYPTRADHHPLRPDQYPNRPDQYPTRPDQYPTRPDHHPPRPDQYPNRPDQYPTRPDQYPTRPDQYPPRPEQYPTRPDQYPTRTDQYPTRPDQYPTRPDQYPTRPDQYPTRPDQYPTRPDHHPPRPDQYPTRPDQHPPRMSLRGDEAKMKDSNRVPLRPNLARMCSWPSPDHGTPNPTRDVDSHRDPGRGKGAEADGDMKDNREVGRTSYASQSSGRGSVGLLRQSLSITPILLSSPETTEESETRRHRADMDLREPRKKRRNTLVDESYEWDSADGCVDQNVLEAGMQPQARVGMNSRGSRHDSGLQDPHKRGPPPSVSPLVFHPPRCTYGRSLSETRFEALRLEYQEHRRLQGTSCTGDPCLTPDTDSDSNTALI</sequence>
<evidence type="ECO:0000313" key="1">
    <source>
        <dbReference type="EMBL" id="KAJ7994177.1"/>
    </source>
</evidence>